<evidence type="ECO:0000313" key="1">
    <source>
        <dbReference type="EMBL" id="KRR18130.1"/>
    </source>
</evidence>
<proteinExistence type="predicted"/>
<accession>A0A0R3MCQ8</accession>
<dbReference type="Proteomes" id="UP000051660">
    <property type="component" value="Unassembled WGS sequence"/>
</dbReference>
<comment type="caution">
    <text evidence="1">The sequence shown here is derived from an EMBL/GenBank/DDBJ whole genome shotgun (WGS) entry which is preliminary data.</text>
</comment>
<sequence length="104" mass="11841">MIALLRVIGRSFGFKFLYEIGDVSSICRFQYPPHYDVKALDLDVYFVARTALSRSMRAGLGKDVEARTRRSKDWIWPTFSVERVQMRKRAPKGNGVLGKSAGRA</sequence>
<dbReference type="AlphaFoldDB" id="A0A0R3MCQ8"/>
<gene>
    <name evidence="1" type="ORF">CQ14_36290</name>
</gene>
<dbReference type="EMBL" id="LLYB01000110">
    <property type="protein sequence ID" value="KRR18130.1"/>
    <property type="molecule type" value="Genomic_DNA"/>
</dbReference>
<evidence type="ECO:0000313" key="2">
    <source>
        <dbReference type="Proteomes" id="UP000051660"/>
    </source>
</evidence>
<name>A0A0R3MCQ8_9BRAD</name>
<reference evidence="1 2" key="1">
    <citation type="submission" date="2014-03" db="EMBL/GenBank/DDBJ databases">
        <title>Bradyrhizobium valentinum sp. nov., isolated from effective nodules of Lupinus mariae-josephae, a lupine endemic of basic-lime soils in Eastern Spain.</title>
        <authorList>
            <person name="Duran D."/>
            <person name="Rey L."/>
            <person name="Navarro A."/>
            <person name="Busquets A."/>
            <person name="Imperial J."/>
            <person name="Ruiz-Argueso T."/>
        </authorList>
    </citation>
    <scope>NUCLEOTIDE SEQUENCE [LARGE SCALE GENOMIC DNA]</scope>
    <source>
        <strain evidence="1 2">CCBAU 23086</strain>
    </source>
</reference>
<protein>
    <submittedName>
        <fullName evidence="1">Uncharacterized protein</fullName>
    </submittedName>
</protein>
<organism evidence="1 2">
    <name type="scientific">Bradyrhizobium lablabi</name>
    <dbReference type="NCBI Taxonomy" id="722472"/>
    <lineage>
        <taxon>Bacteria</taxon>
        <taxon>Pseudomonadati</taxon>
        <taxon>Pseudomonadota</taxon>
        <taxon>Alphaproteobacteria</taxon>
        <taxon>Hyphomicrobiales</taxon>
        <taxon>Nitrobacteraceae</taxon>
        <taxon>Bradyrhizobium</taxon>
    </lineage>
</organism>